<dbReference type="RefSeq" id="WP_198883443.1">
    <property type="nucleotide sequence ID" value="NZ_JAEKJA010000017.1"/>
</dbReference>
<dbReference type="SUPFAM" id="SSF55874">
    <property type="entry name" value="ATPase domain of HSP90 chaperone/DNA topoisomerase II/histidine kinase"/>
    <property type="match status" value="1"/>
</dbReference>
<evidence type="ECO:0000256" key="7">
    <source>
        <dbReference type="ARBA" id="ARBA00022741"/>
    </source>
</evidence>
<dbReference type="PROSITE" id="PS50109">
    <property type="entry name" value="HIS_KIN"/>
    <property type="match status" value="1"/>
</dbReference>
<keyword evidence="7" id="KW-0547">Nucleotide-binding</keyword>
<dbReference type="InterPro" id="IPR036890">
    <property type="entry name" value="HATPase_C_sf"/>
</dbReference>
<keyword evidence="5" id="KW-0597">Phosphoprotein</keyword>
<sequence>MKAGTERVVPIGEAANRQNLLLLTQLRWIAATGQVLTILFVQYVLKIELPLWPMGLVVLLLLGLNVATLWRHRHGHPVSNPELFVQLLLDVALLTVQLYFSGGASNPFVMLFLLQIILSAVLLEAWSAWALVGVTIACFLALMGDTIRLKLPPGSEHFMAPLQLQGSLICFLLTAGLLVFFIEKINSNLRQRDARLADLRRQAAEEEHIVRMGLLASGAAHELGTPLATLSVILNDWRKMPEITRNPEIAQEMEDMQTQLDRCKAIVSGILMSSGEARGEMVVETTVGTFLDELVEEWRAVRSPQRMDYWNGFHPDQPILSDPALKQVVASLFDNALEASPGWIGVTATRKANVLIITIDDKGPGFDAEMLSEFGKPYRSSKNRPGGGLGLYLVVNVVRKLGGTVSAQNRATGGASVVLTLPLSRLSAETPDGG</sequence>
<dbReference type="InterPro" id="IPR003594">
    <property type="entry name" value="HATPase_dom"/>
</dbReference>
<proteinExistence type="predicted"/>
<keyword evidence="4" id="KW-1003">Cell membrane</keyword>
<comment type="caution">
    <text evidence="12">The sequence shown here is derived from an EMBL/GenBank/DDBJ whole genome shotgun (WGS) entry which is preliminary data.</text>
</comment>
<dbReference type="SUPFAM" id="SSF47384">
    <property type="entry name" value="Homodimeric domain of signal transducing histidine kinase"/>
    <property type="match status" value="1"/>
</dbReference>
<feature type="transmembrane region" description="Helical" evidence="10">
    <location>
        <begin position="51"/>
        <end position="71"/>
    </location>
</feature>
<dbReference type="GO" id="GO:0005886">
    <property type="term" value="C:plasma membrane"/>
    <property type="evidence" value="ECO:0007669"/>
    <property type="project" value="UniProtKB-SubCell"/>
</dbReference>
<feature type="transmembrane region" description="Helical" evidence="10">
    <location>
        <begin position="162"/>
        <end position="182"/>
    </location>
</feature>
<evidence type="ECO:0000256" key="3">
    <source>
        <dbReference type="ARBA" id="ARBA00012438"/>
    </source>
</evidence>
<name>A0A934IT47_9HYPH</name>
<dbReference type="InterPro" id="IPR004358">
    <property type="entry name" value="Sig_transdc_His_kin-like_C"/>
</dbReference>
<dbReference type="AlphaFoldDB" id="A0A934IT47"/>
<dbReference type="Gene3D" id="1.10.287.130">
    <property type="match status" value="1"/>
</dbReference>
<keyword evidence="9" id="KW-0067">ATP-binding</keyword>
<dbReference type="SMART" id="SM00387">
    <property type="entry name" value="HATPase_c"/>
    <property type="match status" value="1"/>
</dbReference>
<dbReference type="InterPro" id="IPR050980">
    <property type="entry name" value="2C_sensor_his_kinase"/>
</dbReference>
<evidence type="ECO:0000256" key="5">
    <source>
        <dbReference type="ARBA" id="ARBA00022553"/>
    </source>
</evidence>
<evidence type="ECO:0000256" key="6">
    <source>
        <dbReference type="ARBA" id="ARBA00022679"/>
    </source>
</evidence>
<dbReference type="Gene3D" id="3.30.565.10">
    <property type="entry name" value="Histidine kinase-like ATPase, C-terminal domain"/>
    <property type="match status" value="1"/>
</dbReference>
<dbReference type="CDD" id="cd00082">
    <property type="entry name" value="HisKA"/>
    <property type="match status" value="1"/>
</dbReference>
<evidence type="ECO:0000256" key="9">
    <source>
        <dbReference type="ARBA" id="ARBA00022840"/>
    </source>
</evidence>
<keyword evidence="8 12" id="KW-0418">Kinase</keyword>
<keyword evidence="10" id="KW-0812">Transmembrane</keyword>
<protein>
    <recommendedName>
        <fullName evidence="3">histidine kinase</fullName>
        <ecNumber evidence="3">2.7.13.3</ecNumber>
    </recommendedName>
</protein>
<dbReference type="GO" id="GO:0005524">
    <property type="term" value="F:ATP binding"/>
    <property type="evidence" value="ECO:0007669"/>
    <property type="project" value="UniProtKB-KW"/>
</dbReference>
<evidence type="ECO:0000313" key="13">
    <source>
        <dbReference type="Proteomes" id="UP000609531"/>
    </source>
</evidence>
<dbReference type="InterPro" id="IPR036097">
    <property type="entry name" value="HisK_dim/P_sf"/>
</dbReference>
<keyword evidence="10" id="KW-1133">Transmembrane helix</keyword>
<organism evidence="12 13">
    <name type="scientific">Acuticoccus mangrovi</name>
    <dbReference type="NCBI Taxonomy" id="2796142"/>
    <lineage>
        <taxon>Bacteria</taxon>
        <taxon>Pseudomonadati</taxon>
        <taxon>Pseudomonadota</taxon>
        <taxon>Alphaproteobacteria</taxon>
        <taxon>Hyphomicrobiales</taxon>
        <taxon>Amorphaceae</taxon>
        <taxon>Acuticoccus</taxon>
    </lineage>
</organism>
<dbReference type="Pfam" id="PF02518">
    <property type="entry name" value="HATPase_c"/>
    <property type="match status" value="1"/>
</dbReference>
<evidence type="ECO:0000259" key="11">
    <source>
        <dbReference type="PROSITE" id="PS50109"/>
    </source>
</evidence>
<dbReference type="EC" id="2.7.13.3" evidence="3"/>
<dbReference type="Proteomes" id="UP000609531">
    <property type="component" value="Unassembled WGS sequence"/>
</dbReference>
<keyword evidence="13" id="KW-1185">Reference proteome</keyword>
<dbReference type="PRINTS" id="PR00344">
    <property type="entry name" value="BCTRLSENSOR"/>
</dbReference>
<evidence type="ECO:0000256" key="1">
    <source>
        <dbReference type="ARBA" id="ARBA00000085"/>
    </source>
</evidence>
<dbReference type="PANTHER" id="PTHR44936:SF10">
    <property type="entry name" value="SENSOR PROTEIN RSTB"/>
    <property type="match status" value="1"/>
</dbReference>
<gene>
    <name evidence="12" type="ORF">JCR33_17665</name>
</gene>
<feature type="transmembrane region" description="Helical" evidence="10">
    <location>
        <begin position="112"/>
        <end position="142"/>
    </location>
</feature>
<dbReference type="PANTHER" id="PTHR44936">
    <property type="entry name" value="SENSOR PROTEIN CREC"/>
    <property type="match status" value="1"/>
</dbReference>
<keyword evidence="10" id="KW-0472">Membrane</keyword>
<dbReference type="InterPro" id="IPR003661">
    <property type="entry name" value="HisK_dim/P_dom"/>
</dbReference>
<keyword evidence="6" id="KW-0808">Transferase</keyword>
<feature type="domain" description="Histidine kinase" evidence="11">
    <location>
        <begin position="218"/>
        <end position="425"/>
    </location>
</feature>
<dbReference type="EMBL" id="JAEKJA010000017">
    <property type="protein sequence ID" value="MBJ3777540.1"/>
    <property type="molecule type" value="Genomic_DNA"/>
</dbReference>
<evidence type="ECO:0000313" key="12">
    <source>
        <dbReference type="EMBL" id="MBJ3777540.1"/>
    </source>
</evidence>
<dbReference type="InterPro" id="IPR005467">
    <property type="entry name" value="His_kinase_dom"/>
</dbReference>
<evidence type="ECO:0000256" key="10">
    <source>
        <dbReference type="SAM" id="Phobius"/>
    </source>
</evidence>
<comment type="catalytic activity">
    <reaction evidence="1">
        <text>ATP + protein L-histidine = ADP + protein N-phospho-L-histidine.</text>
        <dbReference type="EC" id="2.7.13.3"/>
    </reaction>
</comment>
<dbReference type="GO" id="GO:0000155">
    <property type="term" value="F:phosphorelay sensor kinase activity"/>
    <property type="evidence" value="ECO:0007669"/>
    <property type="project" value="InterPro"/>
</dbReference>
<evidence type="ECO:0000256" key="4">
    <source>
        <dbReference type="ARBA" id="ARBA00022475"/>
    </source>
</evidence>
<evidence type="ECO:0000256" key="2">
    <source>
        <dbReference type="ARBA" id="ARBA00004651"/>
    </source>
</evidence>
<comment type="subcellular location">
    <subcellularLocation>
        <location evidence="2">Cell membrane</location>
        <topology evidence="2">Multi-pass membrane protein</topology>
    </subcellularLocation>
</comment>
<accession>A0A934IT47</accession>
<evidence type="ECO:0000256" key="8">
    <source>
        <dbReference type="ARBA" id="ARBA00022777"/>
    </source>
</evidence>
<reference evidence="12" key="1">
    <citation type="submission" date="2020-12" db="EMBL/GenBank/DDBJ databases">
        <title>Bacterial taxonomy.</title>
        <authorList>
            <person name="Pan X."/>
        </authorList>
    </citation>
    <scope>NUCLEOTIDE SEQUENCE</scope>
    <source>
        <strain evidence="12">B2012</strain>
    </source>
</reference>